<feature type="transmembrane region" description="Helical" evidence="7">
    <location>
        <begin position="35"/>
        <end position="59"/>
    </location>
</feature>
<feature type="domain" description="VTT" evidence="8">
    <location>
        <begin position="48"/>
        <end position="174"/>
    </location>
</feature>
<protein>
    <recommendedName>
        <fullName evidence="8">VTT domain-containing protein</fullName>
    </recommendedName>
</protein>
<dbReference type="EMBL" id="CAJNNW010015051">
    <property type="protein sequence ID" value="CAE8657275.1"/>
    <property type="molecule type" value="Genomic_DNA"/>
</dbReference>
<keyword evidence="2 7" id="KW-0812">Transmembrane</keyword>
<proteinExistence type="inferred from homology"/>
<comment type="caution">
    <text evidence="9">The sequence shown here is derived from an EMBL/GenBank/DDBJ whole genome shotgun (WGS) entry which is preliminary data.</text>
</comment>
<evidence type="ECO:0000313" key="9">
    <source>
        <dbReference type="EMBL" id="CAE8657275.1"/>
    </source>
</evidence>
<feature type="region of interest" description="Disordered" evidence="6">
    <location>
        <begin position="409"/>
        <end position="456"/>
    </location>
</feature>
<accession>A0A813IPB8</accession>
<dbReference type="GO" id="GO:0016020">
    <property type="term" value="C:membrane"/>
    <property type="evidence" value="ECO:0007669"/>
    <property type="project" value="UniProtKB-SubCell"/>
</dbReference>
<keyword evidence="4 7" id="KW-0472">Membrane</keyword>
<dbReference type="PANTHER" id="PTHR43220">
    <property type="match status" value="1"/>
</dbReference>
<dbReference type="InterPro" id="IPR045014">
    <property type="entry name" value="TM41A/B"/>
</dbReference>
<evidence type="ECO:0000256" key="3">
    <source>
        <dbReference type="ARBA" id="ARBA00022989"/>
    </source>
</evidence>
<comment type="similarity">
    <text evidence="5">Belongs to the TMEM41 family.</text>
</comment>
<dbReference type="GO" id="GO:0000045">
    <property type="term" value="P:autophagosome assembly"/>
    <property type="evidence" value="ECO:0007669"/>
    <property type="project" value="TreeGrafter"/>
</dbReference>
<evidence type="ECO:0000259" key="8">
    <source>
        <dbReference type="Pfam" id="PF09335"/>
    </source>
</evidence>
<gene>
    <name evidence="9" type="ORF">PGLA2088_LOCUS12720</name>
</gene>
<name>A0A813IPB8_POLGL</name>
<sequence length="456" mass="51315">VREPQKSILDLWNCLREYKKDNWWHTTMGIWGMYVIFKIFGPFGAGTSMVLSVLIGALYDEWSEPNTRYSLMAHLIGVSGEVMGGCGGWLMSYCVGREILLHFAAEKMATLQAEMGKFQGSLFRYMLFIRVSPLFPNWFVNYSTALIGMPFSYFLAASFIAIQPAATMSIAMGSMLRDMGEDGLDLVKMGKRGGMMAVTMAVLSLPLIPADDYAKGKAKLKRALGFGKVSPREVWLTACVNRDWQAAVQQYTSEVSAAGNVFVMLQFGKYAMTFKLGKARSVFVGELHCFVDCTLRQDLYYLPKASLDAFKELLKGEPKEEQVRPLLESIIDPEKLDPEEILLPVDMRGISCPEADEFERIDELIQHLGPLNAAQAFLDALRYFEENRDKEVEEDRPKSMKASEWKTLLAEGLDEDDLLEDEEEGFDFEGEEEEDGDEDPEEEAFPEPAAKKAKAV</sequence>
<evidence type="ECO:0000313" key="10">
    <source>
        <dbReference type="Proteomes" id="UP000626109"/>
    </source>
</evidence>
<comment type="subcellular location">
    <subcellularLocation>
        <location evidence="1">Membrane</location>
        <topology evidence="1">Multi-pass membrane protein</topology>
    </subcellularLocation>
</comment>
<keyword evidence="3 7" id="KW-1133">Transmembrane helix</keyword>
<dbReference type="Pfam" id="PF09335">
    <property type="entry name" value="VTT_dom"/>
    <property type="match status" value="1"/>
</dbReference>
<feature type="compositionally biased region" description="Acidic residues" evidence="6">
    <location>
        <begin position="412"/>
        <end position="445"/>
    </location>
</feature>
<evidence type="ECO:0000256" key="2">
    <source>
        <dbReference type="ARBA" id="ARBA00022692"/>
    </source>
</evidence>
<organism evidence="9 10">
    <name type="scientific">Polarella glacialis</name>
    <name type="common">Dinoflagellate</name>
    <dbReference type="NCBI Taxonomy" id="89957"/>
    <lineage>
        <taxon>Eukaryota</taxon>
        <taxon>Sar</taxon>
        <taxon>Alveolata</taxon>
        <taxon>Dinophyceae</taxon>
        <taxon>Suessiales</taxon>
        <taxon>Suessiaceae</taxon>
        <taxon>Polarella</taxon>
    </lineage>
</organism>
<dbReference type="AlphaFoldDB" id="A0A813IPB8"/>
<evidence type="ECO:0000256" key="6">
    <source>
        <dbReference type="SAM" id="MobiDB-lite"/>
    </source>
</evidence>
<evidence type="ECO:0000256" key="1">
    <source>
        <dbReference type="ARBA" id="ARBA00004141"/>
    </source>
</evidence>
<evidence type="ECO:0000256" key="5">
    <source>
        <dbReference type="ARBA" id="ARBA00025797"/>
    </source>
</evidence>
<evidence type="ECO:0000256" key="4">
    <source>
        <dbReference type="ARBA" id="ARBA00023136"/>
    </source>
</evidence>
<evidence type="ECO:0000256" key="7">
    <source>
        <dbReference type="SAM" id="Phobius"/>
    </source>
</evidence>
<dbReference type="PANTHER" id="PTHR43220:SF18">
    <property type="entry name" value="TRANSMEMBRANE PROTEIN 41B"/>
    <property type="match status" value="1"/>
</dbReference>
<reference evidence="9" key="1">
    <citation type="submission" date="2021-02" db="EMBL/GenBank/DDBJ databases">
        <authorList>
            <person name="Dougan E. K."/>
            <person name="Rhodes N."/>
            <person name="Thang M."/>
            <person name="Chan C."/>
        </authorList>
    </citation>
    <scope>NUCLEOTIDE SEQUENCE</scope>
</reference>
<feature type="transmembrane region" description="Helical" evidence="7">
    <location>
        <begin position="71"/>
        <end position="91"/>
    </location>
</feature>
<dbReference type="InterPro" id="IPR032816">
    <property type="entry name" value="VTT_dom"/>
</dbReference>
<feature type="non-terminal residue" evidence="9">
    <location>
        <position position="1"/>
    </location>
</feature>
<dbReference type="Proteomes" id="UP000626109">
    <property type="component" value="Unassembled WGS sequence"/>
</dbReference>